<dbReference type="GO" id="GO:0048814">
    <property type="term" value="P:regulation of dendrite morphogenesis"/>
    <property type="evidence" value="ECO:0007669"/>
    <property type="project" value="TreeGrafter"/>
</dbReference>
<keyword evidence="2" id="KW-1185">Reference proteome</keyword>
<reference evidence="1" key="2">
    <citation type="submission" date="2025-09" db="UniProtKB">
        <authorList>
            <consortium name="Ensembl"/>
        </authorList>
    </citation>
    <scope>IDENTIFICATION</scope>
</reference>
<dbReference type="GO" id="GO:0043025">
    <property type="term" value="C:neuronal cell body"/>
    <property type="evidence" value="ECO:0007669"/>
    <property type="project" value="TreeGrafter"/>
</dbReference>
<dbReference type="PANTHER" id="PTHR21560:SF0">
    <property type="entry name" value="KINASE NON-CATALYTIC C-LOBE DOMAIN-CONTAINING PROTEIN 1"/>
    <property type="match status" value="1"/>
</dbReference>
<accession>A0A671KER5</accession>
<dbReference type="GO" id="GO:0032045">
    <property type="term" value="C:guanyl-nucleotide exchange factor complex"/>
    <property type="evidence" value="ECO:0007669"/>
    <property type="project" value="TreeGrafter"/>
</dbReference>
<dbReference type="Gene3D" id="1.10.840.10">
    <property type="entry name" value="Ras guanine-nucleotide exchange factors catalytic domain"/>
    <property type="match status" value="1"/>
</dbReference>
<dbReference type="InterPro" id="IPR029899">
    <property type="entry name" value="KNDC1"/>
</dbReference>
<dbReference type="InterPro" id="IPR023578">
    <property type="entry name" value="Ras_GEF_dom_sf"/>
</dbReference>
<organism evidence="1 2">
    <name type="scientific">Sinocyclocheilus anshuiensis</name>
    <dbReference type="NCBI Taxonomy" id="1608454"/>
    <lineage>
        <taxon>Eukaryota</taxon>
        <taxon>Metazoa</taxon>
        <taxon>Chordata</taxon>
        <taxon>Craniata</taxon>
        <taxon>Vertebrata</taxon>
        <taxon>Euteleostomi</taxon>
        <taxon>Actinopterygii</taxon>
        <taxon>Neopterygii</taxon>
        <taxon>Teleostei</taxon>
        <taxon>Ostariophysi</taxon>
        <taxon>Cypriniformes</taxon>
        <taxon>Cyprinidae</taxon>
        <taxon>Cyprininae</taxon>
        <taxon>Sinocyclocheilus</taxon>
    </lineage>
</organism>
<dbReference type="Proteomes" id="UP000472260">
    <property type="component" value="Unassembled WGS sequence"/>
</dbReference>
<dbReference type="GO" id="GO:0005085">
    <property type="term" value="F:guanyl-nucleotide exchange factor activity"/>
    <property type="evidence" value="ECO:0007669"/>
    <property type="project" value="InterPro"/>
</dbReference>
<evidence type="ECO:0000313" key="1">
    <source>
        <dbReference type="Ensembl" id="ENSSANP00000005420.1"/>
    </source>
</evidence>
<dbReference type="AlphaFoldDB" id="A0A671KER5"/>
<evidence type="ECO:0000313" key="2">
    <source>
        <dbReference type="Proteomes" id="UP000472260"/>
    </source>
</evidence>
<dbReference type="GO" id="GO:0007264">
    <property type="term" value="P:small GTPase-mediated signal transduction"/>
    <property type="evidence" value="ECO:0007669"/>
    <property type="project" value="InterPro"/>
</dbReference>
<protein>
    <submittedName>
        <fullName evidence="1">Uncharacterized protein</fullName>
    </submittedName>
</protein>
<dbReference type="SUPFAM" id="SSF48366">
    <property type="entry name" value="Ras GEF"/>
    <property type="match status" value="1"/>
</dbReference>
<name>A0A671KER5_9TELE</name>
<sequence length="116" mass="13496">MEGEKSRRRPTLPDAHILAMHIQQLEIGAFTMTSGAYKWPKLRNIARVVSQIHAFQEHLYSYPPDLELQAYLRERLARFGRCDIPLLASDNHTNFIQTPAARRIHDTLRRVKASFQ</sequence>
<dbReference type="GO" id="GO:0030425">
    <property type="term" value="C:dendrite"/>
    <property type="evidence" value="ECO:0007669"/>
    <property type="project" value="TreeGrafter"/>
</dbReference>
<dbReference type="Ensembl" id="ENSSANT00000005838.1">
    <property type="protein sequence ID" value="ENSSANP00000005420.1"/>
    <property type="gene ID" value="ENSSANG00000002982.1"/>
</dbReference>
<dbReference type="PANTHER" id="PTHR21560">
    <property type="entry name" value="VERY KIND PROTEIN"/>
    <property type="match status" value="1"/>
</dbReference>
<proteinExistence type="predicted"/>
<dbReference type="InterPro" id="IPR036964">
    <property type="entry name" value="RASGEF_cat_dom_sf"/>
</dbReference>
<reference evidence="1" key="1">
    <citation type="submission" date="2025-08" db="UniProtKB">
        <authorList>
            <consortium name="Ensembl"/>
        </authorList>
    </citation>
    <scope>IDENTIFICATION</scope>
</reference>